<evidence type="ECO:0000256" key="1">
    <source>
        <dbReference type="SAM" id="Phobius"/>
    </source>
</evidence>
<proteinExistence type="predicted"/>
<evidence type="ECO:0000313" key="3">
    <source>
        <dbReference type="Proteomes" id="UP000663828"/>
    </source>
</evidence>
<dbReference type="Proteomes" id="UP000663828">
    <property type="component" value="Unassembled WGS sequence"/>
</dbReference>
<keyword evidence="1" id="KW-0472">Membrane</keyword>
<feature type="transmembrane region" description="Helical" evidence="1">
    <location>
        <begin position="61"/>
        <end position="82"/>
    </location>
</feature>
<evidence type="ECO:0000313" key="2">
    <source>
        <dbReference type="EMBL" id="CAF1635865.1"/>
    </source>
</evidence>
<organism evidence="2 3">
    <name type="scientific">Adineta ricciae</name>
    <name type="common">Rotifer</name>
    <dbReference type="NCBI Taxonomy" id="249248"/>
    <lineage>
        <taxon>Eukaryota</taxon>
        <taxon>Metazoa</taxon>
        <taxon>Spiralia</taxon>
        <taxon>Gnathifera</taxon>
        <taxon>Rotifera</taxon>
        <taxon>Eurotatoria</taxon>
        <taxon>Bdelloidea</taxon>
        <taxon>Adinetida</taxon>
        <taxon>Adinetidae</taxon>
        <taxon>Adineta</taxon>
    </lineage>
</organism>
<feature type="transmembrane region" description="Helical" evidence="1">
    <location>
        <begin position="25"/>
        <end position="49"/>
    </location>
</feature>
<dbReference type="SUPFAM" id="SSF81321">
    <property type="entry name" value="Family A G protein-coupled receptor-like"/>
    <property type="match status" value="1"/>
</dbReference>
<keyword evidence="1" id="KW-0812">Transmembrane</keyword>
<dbReference type="Gene3D" id="1.20.1070.10">
    <property type="entry name" value="Rhodopsin 7-helix transmembrane proteins"/>
    <property type="match status" value="1"/>
</dbReference>
<gene>
    <name evidence="2" type="ORF">XAT740_LOCUS52457</name>
</gene>
<comment type="caution">
    <text evidence="2">The sequence shown here is derived from an EMBL/GenBank/DDBJ whole genome shotgun (WGS) entry which is preliminary data.</text>
</comment>
<dbReference type="AlphaFoldDB" id="A0A816DH13"/>
<dbReference type="EMBL" id="CAJNOR010008658">
    <property type="protein sequence ID" value="CAF1635865.1"/>
    <property type="molecule type" value="Genomic_DNA"/>
</dbReference>
<name>A0A816DH13_ADIRI</name>
<keyword evidence="3" id="KW-1185">Reference proteome</keyword>
<sequence>MNGTRSNTGNSGNVRSYQNVHMFRMVIVQISLTSILQIPFAVLFIYTYLKPVITDPLIQQVYFTSAFIARWLYVANYCKTFYVNTLTSKLFRSSLRQQCLDLFSRRRTF</sequence>
<accession>A0A816DH13</accession>
<keyword evidence="1" id="KW-1133">Transmembrane helix</keyword>
<reference evidence="2" key="1">
    <citation type="submission" date="2021-02" db="EMBL/GenBank/DDBJ databases">
        <authorList>
            <person name="Nowell W R."/>
        </authorList>
    </citation>
    <scope>NUCLEOTIDE SEQUENCE</scope>
</reference>
<protein>
    <submittedName>
        <fullName evidence="2">Uncharacterized protein</fullName>
    </submittedName>
</protein>